<dbReference type="OrthoDB" id="53812at2"/>
<dbReference type="HOGENOM" id="CLU_068642_0_0_9"/>
<dbReference type="EMBL" id="CP002780">
    <property type="protein sequence ID" value="AEG60879.1"/>
    <property type="molecule type" value="Genomic_DNA"/>
</dbReference>
<evidence type="ECO:0000259" key="1">
    <source>
        <dbReference type="Pfam" id="PF05239"/>
    </source>
</evidence>
<gene>
    <name evidence="2" type="ordered locus">Desru_2653</name>
</gene>
<dbReference type="RefSeq" id="WP_013842635.1">
    <property type="nucleotide sequence ID" value="NC_015589.1"/>
</dbReference>
<organism evidence="2 3">
    <name type="scientific">Desulforamulus ruminis (strain ATCC 23193 / DSM 2154 / NCIMB 8452 / DL)</name>
    <name type="common">Desulfotomaculum ruminis</name>
    <dbReference type="NCBI Taxonomy" id="696281"/>
    <lineage>
        <taxon>Bacteria</taxon>
        <taxon>Bacillati</taxon>
        <taxon>Bacillota</taxon>
        <taxon>Clostridia</taxon>
        <taxon>Eubacteriales</taxon>
        <taxon>Peptococcaceae</taxon>
        <taxon>Desulforamulus</taxon>
    </lineage>
</organism>
<dbReference type="SUPFAM" id="SSF50346">
    <property type="entry name" value="PRC-barrel domain"/>
    <property type="match status" value="2"/>
</dbReference>
<reference evidence="2 3" key="2">
    <citation type="journal article" date="2012" name="Stand. Genomic Sci.">
        <title>Complete genome sequence of the sulfate-reducing firmicute Desulfotomaculum ruminis type strain (DL(T)).</title>
        <authorList>
            <person name="Spring S."/>
            <person name="Visser M."/>
            <person name="Lu M."/>
            <person name="Copeland A."/>
            <person name="Lapidus A."/>
            <person name="Lucas S."/>
            <person name="Cheng J.F."/>
            <person name="Han C."/>
            <person name="Tapia R."/>
            <person name="Goodwin L.A."/>
            <person name="Pitluck S."/>
            <person name="Ivanova N."/>
            <person name="Land M."/>
            <person name="Hauser L."/>
            <person name="Larimer F."/>
            <person name="Rohde M."/>
            <person name="Goker M."/>
            <person name="Detter J.C."/>
            <person name="Kyrpides N.C."/>
            <person name="Woyke T."/>
            <person name="Schaap P.J."/>
            <person name="Plugge C.M."/>
            <person name="Muyzer G."/>
            <person name="Kuever J."/>
            <person name="Pereira I.A."/>
            <person name="Parshina S.N."/>
            <person name="Bernier-Latmani R."/>
            <person name="Stams A.J."/>
            <person name="Klenk H.P."/>
        </authorList>
    </citation>
    <scope>NUCLEOTIDE SEQUENCE [LARGE SCALE GENOMIC DNA]</scope>
    <source>
        <strain evidence="3">ATCC 23193 / DSM 2154 / NCIB 8452 / DL</strain>
    </source>
</reference>
<dbReference type="Proteomes" id="UP000009234">
    <property type="component" value="Chromosome"/>
</dbReference>
<evidence type="ECO:0000313" key="2">
    <source>
        <dbReference type="EMBL" id="AEG60879.1"/>
    </source>
</evidence>
<keyword evidence="3" id="KW-1185">Reference proteome</keyword>
<dbReference type="Pfam" id="PF05239">
    <property type="entry name" value="PRC"/>
    <property type="match status" value="1"/>
</dbReference>
<feature type="domain" description="PRC-barrel" evidence="1">
    <location>
        <begin position="5"/>
        <end position="69"/>
    </location>
</feature>
<accession>F6DQI5</accession>
<proteinExistence type="predicted"/>
<dbReference type="eggNOG" id="COG3881">
    <property type="taxonomic scope" value="Bacteria"/>
</dbReference>
<name>F6DQI5_DESRL</name>
<protein>
    <submittedName>
        <fullName evidence="2">PRC-barrel domain protein</fullName>
    </submittedName>
</protein>
<dbReference type="InterPro" id="IPR027275">
    <property type="entry name" value="PRC-brl_dom"/>
</dbReference>
<sequence>MKLKNQIVGLPVLSIAEVALLGKVEDLIIHPETGSVDYLMIEPETWYMERRLISFKDITGIGQDALTTETKTNVVPVTSVPAALDLLNRGVQVVGSRVITRKGRIKGTINELAIDDETGRISACRWESGGDSTSGYIPSSLIITFGKELLVVEEDFEAQLSDSLPQTIQEAAGPSDTQVQETVLNEDPMEFFEGKQKEYLLGRTVTADILTENGESIARQGDKVTREILDRAVAADKFVELTLNTCE</sequence>
<evidence type="ECO:0000313" key="3">
    <source>
        <dbReference type="Proteomes" id="UP000009234"/>
    </source>
</evidence>
<dbReference type="InterPro" id="IPR011033">
    <property type="entry name" value="PRC_barrel-like_sf"/>
</dbReference>
<dbReference type="AlphaFoldDB" id="F6DQI5"/>
<dbReference type="KEGG" id="dru:Desru_2653"/>
<reference evidence="3" key="1">
    <citation type="submission" date="2011-05" db="EMBL/GenBank/DDBJ databases">
        <title>Complete sequence of Desulfotomaculum ruminis DSM 2154.</title>
        <authorList>
            <person name="Lucas S."/>
            <person name="Copeland A."/>
            <person name="Lapidus A."/>
            <person name="Cheng J.-F."/>
            <person name="Goodwin L."/>
            <person name="Pitluck S."/>
            <person name="Lu M."/>
            <person name="Detter J.C."/>
            <person name="Han C."/>
            <person name="Tapia R."/>
            <person name="Land M."/>
            <person name="Hauser L."/>
            <person name="Kyrpides N."/>
            <person name="Ivanova N."/>
            <person name="Mikhailova N."/>
            <person name="Pagani I."/>
            <person name="Stams A.J.M."/>
            <person name="Plugge C.M."/>
            <person name="Muyzer G."/>
            <person name="Kuever J."/>
            <person name="Parshina S.N."/>
            <person name="Ivanova A.E."/>
            <person name="Nazina T.N."/>
            <person name="Brambilla E."/>
            <person name="Spring S."/>
            <person name="Klenk H.-P."/>
            <person name="Woyke T."/>
        </authorList>
    </citation>
    <scope>NUCLEOTIDE SEQUENCE [LARGE SCALE GENOMIC DNA]</scope>
    <source>
        <strain evidence="3">ATCC 23193 / DSM 2154 / NCIB 8452 / DL</strain>
    </source>
</reference>
<dbReference type="STRING" id="696281.Desru_2653"/>
<dbReference type="Gene3D" id="2.30.30.240">
    <property type="entry name" value="PRC-barrel domain"/>
    <property type="match status" value="2"/>
</dbReference>